<dbReference type="InterPro" id="IPR002022">
    <property type="entry name" value="Pec_lyase"/>
</dbReference>
<feature type="chain" id="PRO_5021406913" description="Pectate lyase domain-containing protein" evidence="2">
    <location>
        <begin position="32"/>
        <end position="529"/>
    </location>
</feature>
<evidence type="ECO:0000256" key="1">
    <source>
        <dbReference type="ARBA" id="ARBA00023239"/>
    </source>
</evidence>
<proteinExistence type="predicted"/>
<dbReference type="RefSeq" id="WP_141147879.1">
    <property type="nucleotide sequence ID" value="NZ_VHLG01000002.1"/>
</dbReference>
<evidence type="ECO:0000259" key="3">
    <source>
        <dbReference type="Pfam" id="PF00544"/>
    </source>
</evidence>
<dbReference type="InterPro" id="IPR012334">
    <property type="entry name" value="Pectin_lyas_fold"/>
</dbReference>
<accession>A0A506UF57</accession>
<evidence type="ECO:0000313" key="5">
    <source>
        <dbReference type="Proteomes" id="UP000318801"/>
    </source>
</evidence>
<dbReference type="Gene3D" id="2.160.20.10">
    <property type="entry name" value="Single-stranded right-handed beta-helix, Pectin lyase-like"/>
    <property type="match status" value="1"/>
</dbReference>
<keyword evidence="2" id="KW-0732">Signal</keyword>
<dbReference type="Pfam" id="PF00544">
    <property type="entry name" value="Pectate_lyase_4"/>
    <property type="match status" value="2"/>
</dbReference>
<dbReference type="PANTHER" id="PTHR31683">
    <property type="entry name" value="PECTATE LYASE 18-RELATED"/>
    <property type="match status" value="1"/>
</dbReference>
<dbReference type="AlphaFoldDB" id="A0A506UF57"/>
<dbReference type="SUPFAM" id="SSF51126">
    <property type="entry name" value="Pectin lyase-like"/>
    <property type="match status" value="1"/>
</dbReference>
<reference evidence="4 5" key="1">
    <citation type="submission" date="2019-06" db="EMBL/GenBank/DDBJ databases">
        <authorList>
            <person name="Li M."/>
        </authorList>
    </citation>
    <scope>NUCLEOTIDE SEQUENCE [LARGE SCALE GENOMIC DNA]</scope>
    <source>
        <strain evidence="4 5">BGMRC2036</strain>
    </source>
</reference>
<organism evidence="4 5">
    <name type="scientific">Martelella alba</name>
    <dbReference type="NCBI Taxonomy" id="2590451"/>
    <lineage>
        <taxon>Bacteria</taxon>
        <taxon>Pseudomonadati</taxon>
        <taxon>Pseudomonadota</taxon>
        <taxon>Alphaproteobacteria</taxon>
        <taxon>Hyphomicrobiales</taxon>
        <taxon>Aurantimonadaceae</taxon>
        <taxon>Martelella</taxon>
    </lineage>
</organism>
<dbReference type="PANTHER" id="PTHR31683:SF18">
    <property type="entry name" value="PECTATE LYASE 21-RELATED"/>
    <property type="match status" value="1"/>
</dbReference>
<feature type="domain" description="Pectate lyase" evidence="3">
    <location>
        <begin position="301"/>
        <end position="351"/>
    </location>
</feature>
<sequence>MSRFSQRTVARLTASAAFVLLSAGFAVTALAAGATPSDPSLFNIEGYAAVAGVTGGGVYSEDDPRYIKVATADEFLNALASISDTDNEPYRVIEITADLDLGYIEAGGDATAAKYPFFTAHNPALTSAVLKKTGVSKINITGFDGLTIYSKNGATIRHAGFNIDDGQNLIIRNLTFDEMWEWDEKTAGDYDENDWDYITIGNSKKSAVGAVWIDHCTFYKAYDGIVDIKRGASNPADNGPDTQAQNGITISWTKILPGSGNPDFMKEQFDALEANRAAYPFYDFLRSFMTEDQIMEVEMPVKKGHLIGSSSKKEKPGFVVTLAHNYYKDLQDRMPRLRTGDVQVYNLVADAADVRETMAWYDKLLADNPDKAAKLGGDPYKLKLYTNGSISTESGAVMVRNSIYKGVQTPLRNNQSKPEDPTYTGAIEAFNTRMELLAGADDDLIPAPQSTITDASGTQWIVWQGDSGVSGTPLGPTEAPPIPFKWNNGEPPVPQNLFDTDKVEAVVTSDAGAGAITLSTAEWLSPINK</sequence>
<gene>
    <name evidence="4" type="ORF">FJU08_05015</name>
</gene>
<comment type="caution">
    <text evidence="4">The sequence shown here is derived from an EMBL/GenBank/DDBJ whole genome shotgun (WGS) entry which is preliminary data.</text>
</comment>
<keyword evidence="5" id="KW-1185">Reference proteome</keyword>
<dbReference type="InterPro" id="IPR011050">
    <property type="entry name" value="Pectin_lyase_fold/virulence"/>
</dbReference>
<evidence type="ECO:0000256" key="2">
    <source>
        <dbReference type="SAM" id="SignalP"/>
    </source>
</evidence>
<dbReference type="GO" id="GO:0030570">
    <property type="term" value="F:pectate lyase activity"/>
    <property type="evidence" value="ECO:0007669"/>
    <property type="project" value="InterPro"/>
</dbReference>
<keyword evidence="1" id="KW-0456">Lyase</keyword>
<protein>
    <recommendedName>
        <fullName evidence="3">Pectate lyase domain-containing protein</fullName>
    </recommendedName>
</protein>
<dbReference type="InterPro" id="IPR045032">
    <property type="entry name" value="PEL"/>
</dbReference>
<evidence type="ECO:0000313" key="4">
    <source>
        <dbReference type="EMBL" id="TPW32368.1"/>
    </source>
</evidence>
<feature type="signal peptide" evidence="2">
    <location>
        <begin position="1"/>
        <end position="31"/>
    </location>
</feature>
<dbReference type="Proteomes" id="UP000318801">
    <property type="component" value="Unassembled WGS sequence"/>
</dbReference>
<dbReference type="EMBL" id="VHLG01000002">
    <property type="protein sequence ID" value="TPW32368.1"/>
    <property type="molecule type" value="Genomic_DNA"/>
</dbReference>
<feature type="domain" description="Pectate lyase" evidence="3">
    <location>
        <begin position="43"/>
        <end position="219"/>
    </location>
</feature>
<name>A0A506UF57_9HYPH</name>
<dbReference type="OrthoDB" id="5592990at2"/>